<dbReference type="InterPro" id="IPR013976">
    <property type="entry name" value="HDOD"/>
</dbReference>
<dbReference type="PANTHER" id="PTHR33525">
    <property type="match status" value="1"/>
</dbReference>
<dbReference type="RefSeq" id="WP_146506248.1">
    <property type="nucleotide sequence ID" value="NZ_SJPG01000001.1"/>
</dbReference>
<feature type="domain" description="HDOD" evidence="1">
    <location>
        <begin position="25"/>
        <end position="219"/>
    </location>
</feature>
<name>A0A5C5XPF4_9PLAN</name>
<keyword evidence="3" id="KW-1185">Reference proteome</keyword>
<sequence length="305" mass="34256">MDWSKQREKLLGASPNLELPPNFKLPVLPTAVTTFTQKANEPDANVAELGKILETDAGLTAEILQLVNSSVFGLRSQATSVKHAMSLLGVSKARNYVLTTAVRRTMSRCESKLINLNHFWSANLEKALFAREVAILMRADAETAYAASMLQDFLLPALTSALFKQYTEFVDHQTTKPQLITQFEQTIFEWDHAVAAAHIAHQWNFPDEMVCCLHQHHRGLEILLVPEFAQSCVAAVAISALMPDVINQVPDGLTRLIQLESVWREFQLQEIAEKVDQDYRELGGNQMHHITLKSRLEKHFKTAGV</sequence>
<protein>
    <submittedName>
        <fullName evidence="2">HDOD domain protein</fullName>
    </submittedName>
</protein>
<proteinExistence type="predicted"/>
<dbReference type="InterPro" id="IPR052340">
    <property type="entry name" value="RNase_Y/CdgJ"/>
</dbReference>
<reference evidence="2 3" key="1">
    <citation type="submission" date="2019-02" db="EMBL/GenBank/DDBJ databases">
        <title>Deep-cultivation of Planctomycetes and their phenomic and genomic characterization uncovers novel biology.</title>
        <authorList>
            <person name="Wiegand S."/>
            <person name="Jogler M."/>
            <person name="Boedeker C."/>
            <person name="Pinto D."/>
            <person name="Vollmers J."/>
            <person name="Rivas-Marin E."/>
            <person name="Kohn T."/>
            <person name="Peeters S.H."/>
            <person name="Heuer A."/>
            <person name="Rast P."/>
            <person name="Oberbeckmann S."/>
            <person name="Bunk B."/>
            <person name="Jeske O."/>
            <person name="Meyerdierks A."/>
            <person name="Storesund J.E."/>
            <person name="Kallscheuer N."/>
            <person name="Luecker S."/>
            <person name="Lage O.M."/>
            <person name="Pohl T."/>
            <person name="Merkel B.J."/>
            <person name="Hornburger P."/>
            <person name="Mueller R.-W."/>
            <person name="Bruemmer F."/>
            <person name="Labrenz M."/>
            <person name="Spormann A.M."/>
            <person name="Op Den Camp H."/>
            <person name="Overmann J."/>
            <person name="Amann R."/>
            <person name="Jetten M.S.M."/>
            <person name="Mascher T."/>
            <person name="Medema M.H."/>
            <person name="Devos D.P."/>
            <person name="Kaster A.-K."/>
            <person name="Ovreas L."/>
            <person name="Rohde M."/>
            <person name="Galperin M.Y."/>
            <person name="Jogler C."/>
        </authorList>
    </citation>
    <scope>NUCLEOTIDE SEQUENCE [LARGE SCALE GENOMIC DNA]</scope>
    <source>
        <strain evidence="2 3">Pan54</strain>
    </source>
</reference>
<dbReference type="PROSITE" id="PS51833">
    <property type="entry name" value="HDOD"/>
    <property type="match status" value="1"/>
</dbReference>
<evidence type="ECO:0000259" key="1">
    <source>
        <dbReference type="PROSITE" id="PS51833"/>
    </source>
</evidence>
<evidence type="ECO:0000313" key="2">
    <source>
        <dbReference type="EMBL" id="TWT64548.1"/>
    </source>
</evidence>
<dbReference type="OrthoDB" id="9784953at2"/>
<accession>A0A5C5XPF4</accession>
<comment type="caution">
    <text evidence="2">The sequence shown here is derived from an EMBL/GenBank/DDBJ whole genome shotgun (WGS) entry which is preliminary data.</text>
</comment>
<evidence type="ECO:0000313" key="3">
    <source>
        <dbReference type="Proteomes" id="UP000316095"/>
    </source>
</evidence>
<dbReference type="EMBL" id="SJPG01000001">
    <property type="protein sequence ID" value="TWT64548.1"/>
    <property type="molecule type" value="Genomic_DNA"/>
</dbReference>
<dbReference type="Pfam" id="PF08668">
    <property type="entry name" value="HDOD"/>
    <property type="match status" value="1"/>
</dbReference>
<dbReference type="Proteomes" id="UP000316095">
    <property type="component" value="Unassembled WGS sequence"/>
</dbReference>
<dbReference type="Gene3D" id="1.10.3210.10">
    <property type="entry name" value="Hypothetical protein af1432"/>
    <property type="match status" value="1"/>
</dbReference>
<gene>
    <name evidence="2" type="ORF">Pan54_53130</name>
</gene>
<organism evidence="2 3">
    <name type="scientific">Rubinisphaera italica</name>
    <dbReference type="NCBI Taxonomy" id="2527969"/>
    <lineage>
        <taxon>Bacteria</taxon>
        <taxon>Pseudomonadati</taxon>
        <taxon>Planctomycetota</taxon>
        <taxon>Planctomycetia</taxon>
        <taxon>Planctomycetales</taxon>
        <taxon>Planctomycetaceae</taxon>
        <taxon>Rubinisphaera</taxon>
    </lineage>
</organism>
<dbReference type="SUPFAM" id="SSF109604">
    <property type="entry name" value="HD-domain/PDEase-like"/>
    <property type="match status" value="1"/>
</dbReference>
<dbReference type="AlphaFoldDB" id="A0A5C5XPF4"/>
<dbReference type="PANTHER" id="PTHR33525:SF3">
    <property type="entry name" value="RIBONUCLEASE Y"/>
    <property type="match status" value="1"/>
</dbReference>